<dbReference type="PANTHER" id="PTHR46615:SF1">
    <property type="entry name" value="ARYLSULFATASE K"/>
    <property type="match status" value="1"/>
</dbReference>
<evidence type="ECO:0000313" key="2">
    <source>
        <dbReference type="EMBL" id="SVD04800.1"/>
    </source>
</evidence>
<dbReference type="Gene3D" id="3.40.720.10">
    <property type="entry name" value="Alkaline Phosphatase, subunit A"/>
    <property type="match status" value="1"/>
</dbReference>
<accession>A0A382S4N9</accession>
<protein>
    <recommendedName>
        <fullName evidence="1">Sulfatase N-terminal domain-containing protein</fullName>
    </recommendedName>
</protein>
<dbReference type="GO" id="GO:0004065">
    <property type="term" value="F:arylsulfatase activity"/>
    <property type="evidence" value="ECO:0007669"/>
    <property type="project" value="TreeGrafter"/>
</dbReference>
<feature type="domain" description="Sulfatase N-terminal" evidence="1">
    <location>
        <begin position="3"/>
        <end position="256"/>
    </location>
</feature>
<dbReference type="EMBL" id="UINC01126366">
    <property type="protein sequence ID" value="SVD04800.1"/>
    <property type="molecule type" value="Genomic_DNA"/>
</dbReference>
<organism evidence="2">
    <name type="scientific">marine metagenome</name>
    <dbReference type="NCBI Taxonomy" id="408172"/>
    <lineage>
        <taxon>unclassified sequences</taxon>
        <taxon>metagenomes</taxon>
        <taxon>ecological metagenomes</taxon>
    </lineage>
</organism>
<dbReference type="AlphaFoldDB" id="A0A382S4N9"/>
<feature type="non-terminal residue" evidence="2">
    <location>
        <position position="315"/>
    </location>
</feature>
<name>A0A382S4N9_9ZZZZ</name>
<dbReference type="SUPFAM" id="SSF53649">
    <property type="entry name" value="Alkaline phosphatase-like"/>
    <property type="match status" value="1"/>
</dbReference>
<sequence length="315" mass="34901">GSVPEDMPTIGESFKNAGYHTIHFGKCHDSGGLRGFEIVPDGTRESEHVPVGYPENNDTWKDNWAMDRFAEWAEGSFPDPFCAVVDLQNPHNICGWIGEHSSLDGPVAHAISPENLPELPSNNKVVDWDSLPLPIRYICCSHNRAGQTSHYTDEDWRYYIDAFRHYAKMADEHVGTILRLLEEGGVLDDTLVVLMADHGDAMGSHQMATKQVSFYEETVRVPFVVAGPGVPTGGQRVATLTSLLDLFPGLCEYAGIEVPDGLSGVSFAPLLKKEEVQREFVAAEWYSEWGFTVSPGRMIRSVRFKYTCYLEGSGG</sequence>
<gene>
    <name evidence="2" type="ORF">METZ01_LOCUS357654</name>
</gene>
<dbReference type="GO" id="GO:0015024">
    <property type="term" value="F:glucuronate-2-sulfatase activity"/>
    <property type="evidence" value="ECO:0007669"/>
    <property type="project" value="TreeGrafter"/>
</dbReference>
<dbReference type="Pfam" id="PF00884">
    <property type="entry name" value="Sulfatase"/>
    <property type="match status" value="1"/>
</dbReference>
<dbReference type="PANTHER" id="PTHR46615">
    <property type="entry name" value="ARYLSULFATASE K"/>
    <property type="match status" value="1"/>
</dbReference>
<feature type="non-terminal residue" evidence="2">
    <location>
        <position position="1"/>
    </location>
</feature>
<dbReference type="InterPro" id="IPR051849">
    <property type="entry name" value="GAG-degrading_sulfatase"/>
</dbReference>
<evidence type="ECO:0000259" key="1">
    <source>
        <dbReference type="Pfam" id="PF00884"/>
    </source>
</evidence>
<dbReference type="InterPro" id="IPR017850">
    <property type="entry name" value="Alkaline_phosphatase_core_sf"/>
</dbReference>
<proteinExistence type="predicted"/>
<dbReference type="InterPro" id="IPR000917">
    <property type="entry name" value="Sulfatase_N"/>
</dbReference>
<reference evidence="2" key="1">
    <citation type="submission" date="2018-05" db="EMBL/GenBank/DDBJ databases">
        <authorList>
            <person name="Lanie J.A."/>
            <person name="Ng W.-L."/>
            <person name="Kazmierczak K.M."/>
            <person name="Andrzejewski T.M."/>
            <person name="Davidsen T.M."/>
            <person name="Wayne K.J."/>
            <person name="Tettelin H."/>
            <person name="Glass J.I."/>
            <person name="Rusch D."/>
            <person name="Podicherti R."/>
            <person name="Tsui H.-C.T."/>
            <person name="Winkler M.E."/>
        </authorList>
    </citation>
    <scope>NUCLEOTIDE SEQUENCE</scope>
</reference>